<evidence type="ECO:0000313" key="1">
    <source>
        <dbReference type="EMBL" id="NEW44294.1"/>
    </source>
</evidence>
<dbReference type="EMBL" id="JAAGUZ010000015">
    <property type="protein sequence ID" value="NEW44294.1"/>
    <property type="molecule type" value="Genomic_DNA"/>
</dbReference>
<dbReference type="SUPFAM" id="SSF53474">
    <property type="entry name" value="alpha/beta-Hydrolases"/>
    <property type="match status" value="1"/>
</dbReference>
<reference evidence="1 2" key="1">
    <citation type="submission" date="2020-01" db="EMBL/GenBank/DDBJ databases">
        <title>Genetics and antimicrobial susceptibilities of Nocardia species isolated from the soil; a comparison with species isolated from humans.</title>
        <authorList>
            <person name="Carrasco G."/>
            <person name="Monzon S."/>
            <person name="Sansegundo M."/>
            <person name="Garcia E."/>
            <person name="Garrido N."/>
            <person name="Medina M.J."/>
            <person name="Villalon P."/>
            <person name="Ramirez-Arocha A.C."/>
            <person name="Jimenez P."/>
            <person name="Cuesta I."/>
            <person name="Valdezate S."/>
        </authorList>
    </citation>
    <scope>NUCLEOTIDE SEQUENCE [LARGE SCALE GENOMIC DNA]</scope>
    <source>
        <strain evidence="1 2">CNM20110639</strain>
    </source>
</reference>
<sequence length="268" mass="28112">MSVAVRRHRWPVVLVIVGLWLLLTPPVGSAESRDLGPELMISGPVAARAIACQGGLVHEDRPVVLLIPGTGLTGTESFADGLGPLLAAAGFDWCTVEFPDLGLGDVYGNVEFVVSAVRTPTERTGHQVSLVGHSQGAIHARAAVRWWPDLRDRVDAVVTVAGANPGLALASARCGVAPCYPVAWQLNPDSRFMLALNNGPIPAGPTYAAIGSVDDLVINPGRVPGETAPYFIRGLGRANVLVQDLCPGRSVGHMATLFDPIVAAARCR</sequence>
<dbReference type="GO" id="GO:0016787">
    <property type="term" value="F:hydrolase activity"/>
    <property type="evidence" value="ECO:0007669"/>
    <property type="project" value="InterPro"/>
</dbReference>
<dbReference type="PANTHER" id="PTHR37574:SF1">
    <property type="entry name" value="LIPASE B"/>
    <property type="match status" value="1"/>
</dbReference>
<gene>
    <name evidence="1" type="ORF">GV789_07450</name>
</gene>
<dbReference type="GO" id="GO:0016042">
    <property type="term" value="P:lipid catabolic process"/>
    <property type="evidence" value="ECO:0007669"/>
    <property type="project" value="InterPro"/>
</dbReference>
<name>A0A6P1D4C8_9NOCA</name>
<dbReference type="PANTHER" id="PTHR37574">
    <property type="entry name" value="LIPASE B"/>
    <property type="match status" value="1"/>
</dbReference>
<dbReference type="AlphaFoldDB" id="A0A6P1D4C8"/>
<comment type="caution">
    <text evidence="1">The sequence shown here is derived from an EMBL/GenBank/DDBJ whole genome shotgun (WGS) entry which is preliminary data.</text>
</comment>
<dbReference type="Gene3D" id="3.40.50.1820">
    <property type="entry name" value="alpha/beta hydrolase"/>
    <property type="match status" value="1"/>
</dbReference>
<dbReference type="InterPro" id="IPR002918">
    <property type="entry name" value="Lipase_EstA/Esterase_EstB"/>
</dbReference>
<protein>
    <recommendedName>
        <fullName evidence="3">Lipase</fullName>
    </recommendedName>
</protein>
<dbReference type="InterPro" id="IPR029058">
    <property type="entry name" value="AB_hydrolase_fold"/>
</dbReference>
<organism evidence="1 2">
    <name type="scientific">Nocardia cyriacigeorgica</name>
    <dbReference type="NCBI Taxonomy" id="135487"/>
    <lineage>
        <taxon>Bacteria</taxon>
        <taxon>Bacillati</taxon>
        <taxon>Actinomycetota</taxon>
        <taxon>Actinomycetes</taxon>
        <taxon>Mycobacteriales</taxon>
        <taxon>Nocardiaceae</taxon>
        <taxon>Nocardia</taxon>
    </lineage>
</organism>
<evidence type="ECO:0000313" key="2">
    <source>
        <dbReference type="Proteomes" id="UP000468928"/>
    </source>
</evidence>
<proteinExistence type="predicted"/>
<dbReference type="Proteomes" id="UP000468928">
    <property type="component" value="Unassembled WGS sequence"/>
</dbReference>
<dbReference type="Pfam" id="PF01674">
    <property type="entry name" value="Lipase_2"/>
    <property type="match status" value="1"/>
</dbReference>
<dbReference type="RefSeq" id="WP_163824544.1">
    <property type="nucleotide sequence ID" value="NZ_JAAGUY010000010.1"/>
</dbReference>
<accession>A0A6P1D4C8</accession>
<evidence type="ECO:0008006" key="3">
    <source>
        <dbReference type="Google" id="ProtNLM"/>
    </source>
</evidence>
<dbReference type="InterPro" id="IPR053228">
    <property type="entry name" value="Stereospecific_Lipase"/>
</dbReference>